<dbReference type="InterPro" id="IPR050087">
    <property type="entry name" value="AON_synthase_class-II"/>
</dbReference>
<feature type="domain" description="Aminotransferase class I/classII large" evidence="13">
    <location>
        <begin position="44"/>
        <end position="375"/>
    </location>
</feature>
<dbReference type="PANTHER" id="PTHR13693">
    <property type="entry name" value="CLASS II AMINOTRANSFERASE/8-AMINO-7-OXONONANOATE SYNTHASE"/>
    <property type="match status" value="1"/>
</dbReference>
<comment type="similarity">
    <text evidence="3">Belongs to the class-II pyridoxal-phosphate-dependent aminotransferase family. BioF subfamily.</text>
</comment>
<evidence type="ECO:0000256" key="3">
    <source>
        <dbReference type="ARBA" id="ARBA00010008"/>
    </source>
</evidence>
<dbReference type="EMBL" id="JASZZN010000014">
    <property type="protein sequence ID" value="MDM4017460.1"/>
    <property type="molecule type" value="Genomic_DNA"/>
</dbReference>
<keyword evidence="14" id="KW-0012">Acyltransferase</keyword>
<dbReference type="PANTHER" id="PTHR13693:SF100">
    <property type="entry name" value="8-AMINO-7-OXONONANOATE SYNTHASE"/>
    <property type="match status" value="1"/>
</dbReference>
<evidence type="ECO:0000256" key="7">
    <source>
        <dbReference type="ARBA" id="ARBA00022756"/>
    </source>
</evidence>
<dbReference type="InterPro" id="IPR015421">
    <property type="entry name" value="PyrdxlP-dep_Trfase_major"/>
</dbReference>
<gene>
    <name evidence="14" type="ORF">QTN89_18570</name>
</gene>
<proteinExistence type="inferred from homology"/>
<reference evidence="14 15" key="1">
    <citation type="submission" date="2023-06" db="EMBL/GenBank/DDBJ databases">
        <title>Roseiconus lacunae JC819 isolated from Gulf of Mannar region, Tamil Nadu.</title>
        <authorList>
            <person name="Pk S."/>
            <person name="Ch S."/>
            <person name="Ch V.R."/>
        </authorList>
    </citation>
    <scope>NUCLEOTIDE SEQUENCE [LARGE SCALE GENOMIC DNA]</scope>
    <source>
        <strain evidence="14 15">JC819</strain>
    </source>
</reference>
<evidence type="ECO:0000256" key="6">
    <source>
        <dbReference type="ARBA" id="ARBA00022679"/>
    </source>
</evidence>
<dbReference type="RefSeq" id="WP_289164925.1">
    <property type="nucleotide sequence ID" value="NZ_JASZZN010000014.1"/>
</dbReference>
<comment type="pathway">
    <text evidence="2">Cofactor biosynthesis; biotin biosynthesis.</text>
</comment>
<comment type="subunit">
    <text evidence="4">Homodimer.</text>
</comment>
<comment type="cofactor">
    <cofactor evidence="1 12">
        <name>pyridoxal 5'-phosphate</name>
        <dbReference type="ChEBI" id="CHEBI:597326"/>
    </cofactor>
</comment>
<evidence type="ECO:0000259" key="13">
    <source>
        <dbReference type="Pfam" id="PF00155"/>
    </source>
</evidence>
<comment type="caution">
    <text evidence="14">The sequence shown here is derived from an EMBL/GenBank/DDBJ whole genome shotgun (WGS) entry which is preliminary data.</text>
</comment>
<organism evidence="14 15">
    <name type="scientific">Roseiconus lacunae</name>
    <dbReference type="NCBI Taxonomy" id="2605694"/>
    <lineage>
        <taxon>Bacteria</taxon>
        <taxon>Pseudomonadati</taxon>
        <taxon>Planctomycetota</taxon>
        <taxon>Planctomycetia</taxon>
        <taxon>Pirellulales</taxon>
        <taxon>Pirellulaceae</taxon>
        <taxon>Roseiconus</taxon>
    </lineage>
</organism>
<comment type="catalytic activity">
    <reaction evidence="11">
        <text>6-carboxyhexanoyl-[ACP] + L-alanine + H(+) = (8S)-8-amino-7-oxononanoate + holo-[ACP] + CO2</text>
        <dbReference type="Rhea" id="RHEA:42288"/>
        <dbReference type="Rhea" id="RHEA-COMP:9685"/>
        <dbReference type="Rhea" id="RHEA-COMP:9955"/>
        <dbReference type="ChEBI" id="CHEBI:15378"/>
        <dbReference type="ChEBI" id="CHEBI:16526"/>
        <dbReference type="ChEBI" id="CHEBI:57972"/>
        <dbReference type="ChEBI" id="CHEBI:64479"/>
        <dbReference type="ChEBI" id="CHEBI:78846"/>
        <dbReference type="ChEBI" id="CHEBI:149468"/>
        <dbReference type="EC" id="2.3.1.47"/>
    </reaction>
</comment>
<evidence type="ECO:0000313" key="15">
    <source>
        <dbReference type="Proteomes" id="UP001239462"/>
    </source>
</evidence>
<evidence type="ECO:0000256" key="8">
    <source>
        <dbReference type="ARBA" id="ARBA00022898"/>
    </source>
</evidence>
<dbReference type="GO" id="GO:0008710">
    <property type="term" value="F:8-amino-7-oxononanoate synthase activity"/>
    <property type="evidence" value="ECO:0007669"/>
    <property type="project" value="UniProtKB-EC"/>
</dbReference>
<dbReference type="InterPro" id="IPR015422">
    <property type="entry name" value="PyrdxlP-dep_Trfase_small"/>
</dbReference>
<dbReference type="InterPro" id="IPR001917">
    <property type="entry name" value="Aminotrans_II_pyridoxalP_BS"/>
</dbReference>
<sequence length="382" mass="41186">MSRDQDWQDFESSLVSLKEQSRTRRLVPRQSKGIELIDADGTVLVNFGTNDYLGLAAEPFNAKTSVGGAGASALVCGWSAQHEALAERLAEFEQTESAALFPSGFAACSGTVATLCKSDDLILSDRLNHASLIDGCRLSRSECVVYPHRDVTFVAELLRQKRSHYRRVWIVTESVFSMDGHVAPLPDLVNIADRYDATLIVDEAHGTGVLGQHLSGACEAFGLKGRVPIRIGTLSKAIGSQGGFVVGPQVIVDYLINHCRPLIFSTALSPLAVESASRFFQNPKRLVERRDRVAKFAARLRQTLGLQTETIEAGIPIVPWVIGGDGDALAKAAQLRQLGLFVPAIRPPTVPPGTSRLRISLSAALEDSMFERLIAGLGGAAN</sequence>
<evidence type="ECO:0000256" key="10">
    <source>
        <dbReference type="ARBA" id="ARBA00033381"/>
    </source>
</evidence>
<evidence type="ECO:0000256" key="9">
    <source>
        <dbReference type="ARBA" id="ARBA00032610"/>
    </source>
</evidence>
<keyword evidence="7" id="KW-0093">Biotin biosynthesis</keyword>
<evidence type="ECO:0000256" key="2">
    <source>
        <dbReference type="ARBA" id="ARBA00004746"/>
    </source>
</evidence>
<evidence type="ECO:0000256" key="1">
    <source>
        <dbReference type="ARBA" id="ARBA00001933"/>
    </source>
</evidence>
<evidence type="ECO:0000256" key="11">
    <source>
        <dbReference type="ARBA" id="ARBA00047715"/>
    </source>
</evidence>
<dbReference type="Gene3D" id="3.40.640.10">
    <property type="entry name" value="Type I PLP-dependent aspartate aminotransferase-like (Major domain)"/>
    <property type="match status" value="1"/>
</dbReference>
<name>A0ABT7PLR4_9BACT</name>
<dbReference type="Pfam" id="PF00155">
    <property type="entry name" value="Aminotran_1_2"/>
    <property type="match status" value="1"/>
</dbReference>
<evidence type="ECO:0000256" key="5">
    <source>
        <dbReference type="ARBA" id="ARBA00013187"/>
    </source>
</evidence>
<dbReference type="SUPFAM" id="SSF53383">
    <property type="entry name" value="PLP-dependent transferases"/>
    <property type="match status" value="1"/>
</dbReference>
<evidence type="ECO:0000256" key="4">
    <source>
        <dbReference type="ARBA" id="ARBA00011738"/>
    </source>
</evidence>
<dbReference type="InterPro" id="IPR015424">
    <property type="entry name" value="PyrdxlP-dep_Trfase"/>
</dbReference>
<dbReference type="PROSITE" id="PS00599">
    <property type="entry name" value="AA_TRANSFER_CLASS_2"/>
    <property type="match status" value="1"/>
</dbReference>
<protein>
    <recommendedName>
        <fullName evidence="5">8-amino-7-oxononanoate synthase</fullName>
        <ecNumber evidence="5">2.3.1.47</ecNumber>
    </recommendedName>
    <alternativeName>
        <fullName evidence="9">7-keto-8-amino-pelargonic acid synthase</fullName>
    </alternativeName>
    <alternativeName>
        <fullName evidence="10">8-amino-7-ketopelargonate synthase</fullName>
    </alternativeName>
</protein>
<evidence type="ECO:0000256" key="12">
    <source>
        <dbReference type="RuleBase" id="RU003693"/>
    </source>
</evidence>
<dbReference type="InterPro" id="IPR004839">
    <property type="entry name" value="Aminotransferase_I/II_large"/>
</dbReference>
<dbReference type="Gene3D" id="3.90.1150.10">
    <property type="entry name" value="Aspartate Aminotransferase, domain 1"/>
    <property type="match status" value="1"/>
</dbReference>
<dbReference type="Proteomes" id="UP001239462">
    <property type="component" value="Unassembled WGS sequence"/>
</dbReference>
<dbReference type="EC" id="2.3.1.47" evidence="5"/>
<keyword evidence="6 14" id="KW-0808">Transferase</keyword>
<keyword evidence="15" id="KW-1185">Reference proteome</keyword>
<evidence type="ECO:0000313" key="14">
    <source>
        <dbReference type="EMBL" id="MDM4017460.1"/>
    </source>
</evidence>
<accession>A0ABT7PLR4</accession>
<keyword evidence="8 12" id="KW-0663">Pyridoxal phosphate</keyword>